<dbReference type="Gene3D" id="2.70.98.30">
    <property type="entry name" value="Golgi alpha-mannosidase II, domain 4"/>
    <property type="match status" value="1"/>
</dbReference>
<feature type="domain" description="Glycoside hydrolase family 38 central" evidence="5">
    <location>
        <begin position="280"/>
        <end position="358"/>
    </location>
</feature>
<dbReference type="Gene3D" id="2.60.40.1180">
    <property type="entry name" value="Golgi alpha-mannosidase II"/>
    <property type="match status" value="1"/>
</dbReference>
<evidence type="ECO:0000313" key="6">
    <source>
        <dbReference type="EMBL" id="NDL60501.1"/>
    </source>
</evidence>
<dbReference type="Gene3D" id="1.20.1270.50">
    <property type="entry name" value="Glycoside hydrolase family 38, central domain"/>
    <property type="match status" value="1"/>
</dbReference>
<dbReference type="Pfam" id="PF01074">
    <property type="entry name" value="Glyco_hydro_38N"/>
    <property type="match status" value="1"/>
</dbReference>
<evidence type="ECO:0000313" key="7">
    <source>
        <dbReference type="Proteomes" id="UP000460435"/>
    </source>
</evidence>
<dbReference type="InterPro" id="IPR011330">
    <property type="entry name" value="Glyco_hydro/deAcase_b/a-brl"/>
</dbReference>
<keyword evidence="3" id="KW-0378">Hydrolase</keyword>
<reference evidence="6 7" key="1">
    <citation type="submission" date="2019-11" db="EMBL/GenBank/DDBJ databases">
        <authorList>
            <person name="Li X.-J."/>
            <person name="Feng X.-M."/>
        </authorList>
    </citation>
    <scope>NUCLEOTIDE SEQUENCE [LARGE SCALE GENOMIC DNA]</scope>
    <source>
        <strain evidence="6 7">XMNu-373</strain>
    </source>
</reference>
<dbReference type="InterPro" id="IPR000602">
    <property type="entry name" value="Glyco_hydro_38_N"/>
</dbReference>
<dbReference type="GO" id="GO:0046872">
    <property type="term" value="F:metal ion binding"/>
    <property type="evidence" value="ECO:0007669"/>
    <property type="project" value="UniProtKB-KW"/>
</dbReference>
<sequence length="854" mass="94516">MTTERPVATPDRTLHMVGNAHLDPVWLWPWQEGYQEARATFWSAIHRMDEYPDFVFTCDQMVLLSWVEESDPELFERIRERVAEGRWVNTGGWWVEPDCNMPGGESFVRQGLYGQRYLHERFGIVSTVGMNVDPFGHNAMLPQILRGQRMDSYCFLRPGPHESELDGTAFWWEAPDGSRVLAYRIPFEYCSPPGDVAHQAGKALAQLDRSLGDVMVFYGVGNHGGGPTKANIESIYRYDQMGTFGRMSMSSPRRYFDELVARKGEAGMADLPVWRDDLQHHAAGCYSAHSGIKAWVRRTQAALLSAERWAVIGSVTDGLSYPRRELDHGWKQLLFNQFHDILPGSAIEPAYDDARDQLGEAVALSKRIITRVHNVIARQVDVPAEDGTQPVLVFNPHPWQVSTDVELQYGVQPTGVHVVDADGRQTPSQPTQSVATTNDKGRGAAVFRAELPALGYRLYRLRPGSAPADIPWSNEAPGLLRASQTVLENDILRAEFDPASGWLNSLLDKRTGTDVVAGARGEHTQICEDPTDTWGHHVVSYAAAGKAMDLTAMVLREDGPERARLRVEREWGRSTLVEEFILRQGADELEVRVTLDWREQAHLLKMRFPTALENPTATYEIPFGTLERPVDGAEEPGQSWVDLTGEMTTSGGTTRRAGLAVINNAKHGYDVSPGDDSATPSIGITAVRSPVYSWHDPKLLDDDGFYSFQDQGVQRFSYLLVPHAGEWREAGLARRAALLGAPPRAMLESFHPGALPAEQSFAADGGGQVMITALKGWQDGDADTPEVIVRAVETTGAPASARLRLPFIDRVIESGFGPSQIRTFRVPRDPAAPIVEVDLLEWDIDDGPAAGGGE</sequence>
<dbReference type="Pfam" id="PF07748">
    <property type="entry name" value="Glyco_hydro_38C"/>
    <property type="match status" value="1"/>
</dbReference>
<dbReference type="InterPro" id="IPR011013">
    <property type="entry name" value="Gal_mutarotase_sf_dom"/>
</dbReference>
<dbReference type="Pfam" id="PF09261">
    <property type="entry name" value="Alpha-mann_mid"/>
    <property type="match status" value="1"/>
</dbReference>
<evidence type="ECO:0000256" key="1">
    <source>
        <dbReference type="ARBA" id="ARBA00009792"/>
    </source>
</evidence>
<dbReference type="PANTHER" id="PTHR46017:SF1">
    <property type="entry name" value="ALPHA-MANNOSIDASE 2C1"/>
    <property type="match status" value="1"/>
</dbReference>
<dbReference type="GO" id="GO:0030246">
    <property type="term" value="F:carbohydrate binding"/>
    <property type="evidence" value="ECO:0007669"/>
    <property type="project" value="InterPro"/>
</dbReference>
<evidence type="ECO:0000259" key="5">
    <source>
        <dbReference type="SMART" id="SM00872"/>
    </source>
</evidence>
<name>A0A7K3MB10_9ACTN</name>
<dbReference type="InterPro" id="IPR037094">
    <property type="entry name" value="Glyco_hydro_38_cen_sf"/>
</dbReference>
<keyword evidence="2" id="KW-0479">Metal-binding</keyword>
<dbReference type="GO" id="GO:0004559">
    <property type="term" value="F:alpha-mannosidase activity"/>
    <property type="evidence" value="ECO:0007669"/>
    <property type="project" value="InterPro"/>
</dbReference>
<dbReference type="InterPro" id="IPR028995">
    <property type="entry name" value="Glyco_hydro_57/38_cen_sf"/>
</dbReference>
<dbReference type="CDD" id="cd10789">
    <property type="entry name" value="GH38N_AMII_ER_cytosolic"/>
    <property type="match status" value="1"/>
</dbReference>
<dbReference type="SMART" id="SM00872">
    <property type="entry name" value="Alpha-mann_mid"/>
    <property type="match status" value="1"/>
</dbReference>
<dbReference type="GO" id="GO:0009313">
    <property type="term" value="P:oligosaccharide catabolic process"/>
    <property type="evidence" value="ECO:0007669"/>
    <property type="project" value="TreeGrafter"/>
</dbReference>
<dbReference type="GO" id="GO:0006013">
    <property type="term" value="P:mannose metabolic process"/>
    <property type="evidence" value="ECO:0007669"/>
    <property type="project" value="InterPro"/>
</dbReference>
<protein>
    <submittedName>
        <fullName evidence="6">Alpha-mannosidase</fullName>
    </submittedName>
</protein>
<dbReference type="Proteomes" id="UP000460435">
    <property type="component" value="Unassembled WGS sequence"/>
</dbReference>
<dbReference type="AlphaFoldDB" id="A0A7K3MB10"/>
<proteinExistence type="inferred from homology"/>
<dbReference type="EMBL" id="WLZY01000012">
    <property type="protein sequence ID" value="NDL60501.1"/>
    <property type="molecule type" value="Genomic_DNA"/>
</dbReference>
<dbReference type="InterPro" id="IPR027291">
    <property type="entry name" value="Glyco_hydro_38_N_sf"/>
</dbReference>
<dbReference type="InterPro" id="IPR011682">
    <property type="entry name" value="Glyco_hydro_38_C"/>
</dbReference>
<dbReference type="RefSeq" id="WP_162453207.1">
    <property type="nucleotide sequence ID" value="NZ_WLZY01000012.1"/>
</dbReference>
<dbReference type="Gene3D" id="3.20.110.10">
    <property type="entry name" value="Glycoside hydrolase 38, N terminal domain"/>
    <property type="match status" value="1"/>
</dbReference>
<comment type="similarity">
    <text evidence="1">Belongs to the glycosyl hydrolase 38 family.</text>
</comment>
<evidence type="ECO:0000256" key="2">
    <source>
        <dbReference type="ARBA" id="ARBA00022723"/>
    </source>
</evidence>
<keyword evidence="4" id="KW-0326">Glycosidase</keyword>
<evidence type="ECO:0000256" key="3">
    <source>
        <dbReference type="ARBA" id="ARBA00022801"/>
    </source>
</evidence>
<organism evidence="6 7">
    <name type="scientific">Phytoactinopolyspora mesophila</name>
    <dbReference type="NCBI Taxonomy" id="2650750"/>
    <lineage>
        <taxon>Bacteria</taxon>
        <taxon>Bacillati</taxon>
        <taxon>Actinomycetota</taxon>
        <taxon>Actinomycetes</taxon>
        <taxon>Jiangellales</taxon>
        <taxon>Jiangellaceae</taxon>
        <taxon>Phytoactinopolyspora</taxon>
    </lineage>
</organism>
<comment type="caution">
    <text evidence="6">The sequence shown here is derived from an EMBL/GenBank/DDBJ whole genome shotgun (WGS) entry which is preliminary data.</text>
</comment>
<dbReference type="SUPFAM" id="SSF74650">
    <property type="entry name" value="Galactose mutarotase-like"/>
    <property type="match status" value="1"/>
</dbReference>
<gene>
    <name evidence="6" type="ORF">F7O44_25820</name>
</gene>
<dbReference type="InterPro" id="IPR015341">
    <property type="entry name" value="Glyco_hydro_38_cen"/>
</dbReference>
<dbReference type="SUPFAM" id="SSF88713">
    <property type="entry name" value="Glycoside hydrolase/deacetylase"/>
    <property type="match status" value="1"/>
</dbReference>
<dbReference type="PANTHER" id="PTHR46017">
    <property type="entry name" value="ALPHA-MANNOSIDASE 2C1"/>
    <property type="match status" value="1"/>
</dbReference>
<keyword evidence="7" id="KW-1185">Reference proteome</keyword>
<dbReference type="SUPFAM" id="SSF88688">
    <property type="entry name" value="Families 57/38 glycoside transferase middle domain"/>
    <property type="match status" value="1"/>
</dbReference>
<accession>A0A7K3MB10</accession>
<dbReference type="InterPro" id="IPR013780">
    <property type="entry name" value="Glyco_hydro_b"/>
</dbReference>
<evidence type="ECO:0000256" key="4">
    <source>
        <dbReference type="ARBA" id="ARBA00023295"/>
    </source>
</evidence>